<dbReference type="InterPro" id="IPR016654">
    <property type="entry name" value="U6_snRNA_Lsm2"/>
</dbReference>
<dbReference type="EMBL" id="LTDL01000041">
    <property type="protein sequence ID" value="OAG29191.1"/>
    <property type="molecule type" value="Genomic_DNA"/>
</dbReference>
<comment type="similarity">
    <text evidence="2">Belongs to the snRNP Sm proteins family.</text>
</comment>
<evidence type="ECO:0000313" key="11">
    <source>
        <dbReference type="Proteomes" id="UP000185944"/>
    </source>
</evidence>
<dbReference type="GeneID" id="93647614"/>
<dbReference type="Proteomes" id="UP000185944">
    <property type="component" value="Unassembled WGS sequence"/>
</dbReference>
<keyword evidence="4" id="KW-0747">Spliceosome</keyword>
<comment type="subcellular location">
    <subcellularLocation>
        <location evidence="1">Nucleus</location>
    </subcellularLocation>
</comment>
<keyword evidence="7" id="KW-0539">Nucleus</keyword>
<dbReference type="GO" id="GO:0003723">
    <property type="term" value="F:RNA binding"/>
    <property type="evidence" value="ECO:0007669"/>
    <property type="project" value="UniProtKB-KW"/>
</dbReference>
<dbReference type="STRING" id="1805483.A0A177ECF0"/>
<dbReference type="GO" id="GO:0005688">
    <property type="term" value="C:U6 snRNP"/>
    <property type="evidence" value="ECO:0007669"/>
    <property type="project" value="TreeGrafter"/>
</dbReference>
<keyword evidence="3" id="KW-0507">mRNA processing</keyword>
<dbReference type="GO" id="GO:0046540">
    <property type="term" value="C:U4/U6 x U5 tri-snRNP complex"/>
    <property type="evidence" value="ECO:0007669"/>
    <property type="project" value="TreeGrafter"/>
</dbReference>
<name>A0A177ECF0_9MICR</name>
<gene>
    <name evidence="10" type="ORF">NEDG_01264</name>
</gene>
<comment type="caution">
    <text evidence="10">The sequence shown here is derived from an EMBL/GenBank/DDBJ whole genome shotgun (WGS) entry which is preliminary data.</text>
</comment>
<keyword evidence="5" id="KW-0694">RNA-binding</keyword>
<dbReference type="RefSeq" id="XP_067543870.1">
    <property type="nucleotide sequence ID" value="XM_067688682.1"/>
</dbReference>
<dbReference type="PANTHER" id="PTHR13829">
    <property type="entry name" value="SNRNP CORE PROTEIN FAMILY MEMBER"/>
    <property type="match status" value="1"/>
</dbReference>
<keyword evidence="11" id="KW-1185">Reference proteome</keyword>
<keyword evidence="8" id="KW-0687">Ribonucleoprotein</keyword>
<feature type="domain" description="Sm" evidence="9">
    <location>
        <begin position="5"/>
        <end position="74"/>
    </location>
</feature>
<evidence type="ECO:0000313" key="10">
    <source>
        <dbReference type="EMBL" id="OAG29191.1"/>
    </source>
</evidence>
<evidence type="ECO:0000256" key="2">
    <source>
        <dbReference type="ARBA" id="ARBA00006850"/>
    </source>
</evidence>
<evidence type="ECO:0000256" key="8">
    <source>
        <dbReference type="ARBA" id="ARBA00023274"/>
    </source>
</evidence>
<sequence>MPMHAVFKSLVGREIRITLKNNVSLSGTLQDIDTFLNLKLSSLKVEHLPEDVYLPLMSATSVFLRGSAVKFIWIKEEDVHKDRLENTVRKTILYKTLLSTSQEKDGDIETG</sequence>
<protein>
    <submittedName>
        <fullName evidence="10">U6 snRNA-associated Sm-like protein LSm2</fullName>
    </submittedName>
</protein>
<dbReference type="GO" id="GO:1990726">
    <property type="term" value="C:Lsm1-7-Pat1 complex"/>
    <property type="evidence" value="ECO:0007669"/>
    <property type="project" value="TreeGrafter"/>
</dbReference>
<dbReference type="Gene3D" id="2.30.30.100">
    <property type="match status" value="1"/>
</dbReference>
<dbReference type="GO" id="GO:0000398">
    <property type="term" value="P:mRNA splicing, via spliceosome"/>
    <property type="evidence" value="ECO:0007669"/>
    <property type="project" value="TreeGrafter"/>
</dbReference>
<dbReference type="SMART" id="SM00651">
    <property type="entry name" value="Sm"/>
    <property type="match status" value="1"/>
</dbReference>
<dbReference type="GO" id="GO:0071011">
    <property type="term" value="C:precatalytic spliceosome"/>
    <property type="evidence" value="ECO:0007669"/>
    <property type="project" value="TreeGrafter"/>
</dbReference>
<dbReference type="AlphaFoldDB" id="A0A177ECF0"/>
<dbReference type="InterPro" id="IPR010920">
    <property type="entry name" value="LSM_dom_sf"/>
</dbReference>
<dbReference type="GO" id="GO:0071013">
    <property type="term" value="C:catalytic step 2 spliceosome"/>
    <property type="evidence" value="ECO:0007669"/>
    <property type="project" value="TreeGrafter"/>
</dbReference>
<evidence type="ECO:0000256" key="4">
    <source>
        <dbReference type="ARBA" id="ARBA00022728"/>
    </source>
</evidence>
<dbReference type="InterPro" id="IPR001163">
    <property type="entry name" value="Sm_dom_euk/arc"/>
</dbReference>
<keyword evidence="6" id="KW-0508">mRNA splicing</keyword>
<dbReference type="SUPFAM" id="SSF50182">
    <property type="entry name" value="Sm-like ribonucleoproteins"/>
    <property type="match status" value="1"/>
</dbReference>
<evidence type="ECO:0000256" key="6">
    <source>
        <dbReference type="ARBA" id="ARBA00023187"/>
    </source>
</evidence>
<proteinExistence type="inferred from homology"/>
<dbReference type="VEuPathDB" id="MicrosporidiaDB:NEDG_01264"/>
<accession>A0A177ECF0</accession>
<evidence type="ECO:0000259" key="9">
    <source>
        <dbReference type="SMART" id="SM00651"/>
    </source>
</evidence>
<dbReference type="OrthoDB" id="10256176at2759"/>
<dbReference type="GO" id="GO:0000932">
    <property type="term" value="C:P-body"/>
    <property type="evidence" value="ECO:0007669"/>
    <property type="project" value="TreeGrafter"/>
</dbReference>
<dbReference type="PANTHER" id="PTHR13829:SF2">
    <property type="entry name" value="U6 SNRNA-ASSOCIATED SM-LIKE PROTEIN LSM2"/>
    <property type="match status" value="1"/>
</dbReference>
<dbReference type="Pfam" id="PF01423">
    <property type="entry name" value="LSM"/>
    <property type="match status" value="1"/>
</dbReference>
<evidence type="ECO:0000256" key="7">
    <source>
        <dbReference type="ARBA" id="ARBA00023242"/>
    </source>
</evidence>
<evidence type="ECO:0000256" key="5">
    <source>
        <dbReference type="ARBA" id="ARBA00022884"/>
    </source>
</evidence>
<evidence type="ECO:0000256" key="3">
    <source>
        <dbReference type="ARBA" id="ARBA00022664"/>
    </source>
</evidence>
<reference evidence="10 11" key="1">
    <citation type="submission" date="2016-02" db="EMBL/GenBank/DDBJ databases">
        <title>Discovery of a natural microsporidian pathogen with a broad tissue tropism in Caenorhabditis elegans.</title>
        <authorList>
            <person name="Luallen R.J."/>
            <person name="Reinke A.W."/>
            <person name="Tong L."/>
            <person name="Botts M.R."/>
            <person name="Felix M.-A."/>
            <person name="Troemel E.R."/>
        </authorList>
    </citation>
    <scope>NUCLEOTIDE SEQUENCE [LARGE SCALE GENOMIC DNA]</scope>
    <source>
        <strain evidence="10 11">JUm2807</strain>
    </source>
</reference>
<organism evidence="10 11">
    <name type="scientific">Nematocida displodere</name>
    <dbReference type="NCBI Taxonomy" id="1805483"/>
    <lineage>
        <taxon>Eukaryota</taxon>
        <taxon>Fungi</taxon>
        <taxon>Fungi incertae sedis</taxon>
        <taxon>Microsporidia</taxon>
        <taxon>Nematocida</taxon>
    </lineage>
</organism>
<evidence type="ECO:0000256" key="1">
    <source>
        <dbReference type="ARBA" id="ARBA00004123"/>
    </source>
</evidence>